<evidence type="ECO:0000313" key="1">
    <source>
        <dbReference type="EMBL" id="KAH9804143.1"/>
    </source>
</evidence>
<dbReference type="Proteomes" id="UP000829398">
    <property type="component" value="Chromosome 1"/>
</dbReference>
<accession>A0ACB8P227</accession>
<organism evidence="1 2">
    <name type="scientific">Citrus sinensis</name>
    <name type="common">Sweet orange</name>
    <name type="synonym">Citrus aurantium var. sinensis</name>
    <dbReference type="NCBI Taxonomy" id="2711"/>
    <lineage>
        <taxon>Eukaryota</taxon>
        <taxon>Viridiplantae</taxon>
        <taxon>Streptophyta</taxon>
        <taxon>Embryophyta</taxon>
        <taxon>Tracheophyta</taxon>
        <taxon>Spermatophyta</taxon>
        <taxon>Magnoliopsida</taxon>
        <taxon>eudicotyledons</taxon>
        <taxon>Gunneridae</taxon>
        <taxon>Pentapetalae</taxon>
        <taxon>rosids</taxon>
        <taxon>malvids</taxon>
        <taxon>Sapindales</taxon>
        <taxon>Rutaceae</taxon>
        <taxon>Aurantioideae</taxon>
        <taxon>Citrus</taxon>
    </lineage>
</organism>
<proteinExistence type="predicted"/>
<evidence type="ECO:0000313" key="2">
    <source>
        <dbReference type="Proteomes" id="UP000829398"/>
    </source>
</evidence>
<sequence length="420" mass="47848">MDLELPPFSILLITFLLLISMVLKREKRIKTNGSTSNLPPAPLKLPIIGNLHNLVGCLPHHGLRDLAKKYGPLKHLQLGELSTVVVPSPKFGREVMKSHDIVFASRPHNLTTRIISYDSNDIAFSPYGDYRKQLRKICISELLSPKRVLSYRSIREEEVFDFINRIASKAGSPVNLTNKTYSLIYVQEQGDLEFPFTTNCIKAVILDIFTAGSETSATTIDWAMCEMMKNPKLMKKAQMEVREVFNRKGKVDESGIEEMKFLKLVIRETLRLHPPVPMLLPRECWEKCEINGFEIPTKATLIVNAWAIGRDPEYWTEPESFIPERFLDSFIDYKGTNFEYIPFGAGRRICPGITFGMANVELPLAMLLYHFDWKLPNGKKPEDMNMSEAFGVAVRRKDDLCMIPIPYHPSPEAQAQGKEV</sequence>
<comment type="caution">
    <text evidence="1">The sequence shown here is derived from an EMBL/GenBank/DDBJ whole genome shotgun (WGS) entry which is preliminary data.</text>
</comment>
<protein>
    <submittedName>
        <fullName evidence="1">Uncharacterized protein</fullName>
    </submittedName>
</protein>
<gene>
    <name evidence="1" type="ORF">KPL71_002016</name>
</gene>
<keyword evidence="2" id="KW-1185">Reference proteome</keyword>
<name>A0ACB8P227_CITSI</name>
<reference evidence="2" key="1">
    <citation type="journal article" date="2023" name="Hortic. Res.">
        <title>A chromosome-level phased genome enabling allele-level studies in sweet orange: a case study on citrus Huanglongbing tolerance.</title>
        <authorList>
            <person name="Wu B."/>
            <person name="Yu Q."/>
            <person name="Deng Z."/>
            <person name="Duan Y."/>
            <person name="Luo F."/>
            <person name="Gmitter F. Jr."/>
        </authorList>
    </citation>
    <scope>NUCLEOTIDE SEQUENCE [LARGE SCALE GENOMIC DNA]</scope>
    <source>
        <strain evidence="2">cv. Valencia</strain>
    </source>
</reference>
<dbReference type="EMBL" id="CM039170">
    <property type="protein sequence ID" value="KAH9804143.1"/>
    <property type="molecule type" value="Genomic_DNA"/>
</dbReference>